<protein>
    <submittedName>
        <fullName evidence="1">Uncharacterized protein</fullName>
    </submittedName>
</protein>
<reference evidence="1 2" key="1">
    <citation type="submission" date="2019-05" db="EMBL/GenBank/DDBJ databases">
        <title>Another draft genome of Portunus trituberculatus and its Hox gene families provides insights of decapod evolution.</title>
        <authorList>
            <person name="Jeong J.-H."/>
            <person name="Song I."/>
            <person name="Kim S."/>
            <person name="Choi T."/>
            <person name="Kim D."/>
            <person name="Ryu S."/>
            <person name="Kim W."/>
        </authorList>
    </citation>
    <scope>NUCLEOTIDE SEQUENCE [LARGE SCALE GENOMIC DNA]</scope>
    <source>
        <tissue evidence="1">Muscle</tissue>
    </source>
</reference>
<dbReference type="EMBL" id="VSRR010003309">
    <property type="protein sequence ID" value="MPC35589.1"/>
    <property type="molecule type" value="Genomic_DNA"/>
</dbReference>
<evidence type="ECO:0000313" key="1">
    <source>
        <dbReference type="EMBL" id="MPC35589.1"/>
    </source>
</evidence>
<dbReference type="AlphaFoldDB" id="A0A5B7ER37"/>
<name>A0A5B7ER37_PORTR</name>
<gene>
    <name evidence="1" type="ORF">E2C01_029014</name>
</gene>
<proteinExistence type="predicted"/>
<organism evidence="1 2">
    <name type="scientific">Portunus trituberculatus</name>
    <name type="common">Swimming crab</name>
    <name type="synonym">Neptunus trituberculatus</name>
    <dbReference type="NCBI Taxonomy" id="210409"/>
    <lineage>
        <taxon>Eukaryota</taxon>
        <taxon>Metazoa</taxon>
        <taxon>Ecdysozoa</taxon>
        <taxon>Arthropoda</taxon>
        <taxon>Crustacea</taxon>
        <taxon>Multicrustacea</taxon>
        <taxon>Malacostraca</taxon>
        <taxon>Eumalacostraca</taxon>
        <taxon>Eucarida</taxon>
        <taxon>Decapoda</taxon>
        <taxon>Pleocyemata</taxon>
        <taxon>Brachyura</taxon>
        <taxon>Eubrachyura</taxon>
        <taxon>Portunoidea</taxon>
        <taxon>Portunidae</taxon>
        <taxon>Portuninae</taxon>
        <taxon>Portunus</taxon>
    </lineage>
</organism>
<accession>A0A5B7ER37</accession>
<dbReference type="Proteomes" id="UP000324222">
    <property type="component" value="Unassembled WGS sequence"/>
</dbReference>
<keyword evidence="2" id="KW-1185">Reference proteome</keyword>
<evidence type="ECO:0000313" key="2">
    <source>
        <dbReference type="Proteomes" id="UP000324222"/>
    </source>
</evidence>
<comment type="caution">
    <text evidence="1">The sequence shown here is derived from an EMBL/GenBank/DDBJ whole genome shotgun (WGS) entry which is preliminary data.</text>
</comment>
<sequence length="195" mass="21514">MQHIGSPVHIFAGFPDPICEAGALTEQYFSDSVLCIMLRFLNLWIRSPRTLTNRPRNCHAQAPVDCNPVVLDALRCDAKKTDHHLQDVSKDILQAAIIVTKSLLVLDKVAQDGGLPEVARAVCVLNGALALLGNANYKSNLARRFAMKHEINHNLPSKLQTNLIAKKLTSAWLLRFAFVQEFHQVAALWSAAAQG</sequence>